<dbReference type="Gene3D" id="1.25.40.20">
    <property type="entry name" value="Ankyrin repeat-containing domain"/>
    <property type="match status" value="2"/>
</dbReference>
<dbReference type="PANTHER" id="PTHR24193">
    <property type="entry name" value="ANKYRIN REPEAT PROTEIN"/>
    <property type="match status" value="1"/>
</dbReference>
<evidence type="ECO:0000256" key="3">
    <source>
        <dbReference type="PROSITE-ProRule" id="PRU00023"/>
    </source>
</evidence>
<dbReference type="Proteomes" id="UP000479190">
    <property type="component" value="Unassembled WGS sequence"/>
</dbReference>
<feature type="repeat" description="ANK" evidence="3">
    <location>
        <begin position="344"/>
        <end position="372"/>
    </location>
</feature>
<dbReference type="PANTHER" id="PTHR24193:SF121">
    <property type="entry name" value="ADA2A-CONTAINING COMPLEX COMPONENT 3, ISOFORM D"/>
    <property type="match status" value="1"/>
</dbReference>
<protein>
    <submittedName>
        <fullName evidence="5">Uncharacterized protein</fullName>
    </submittedName>
</protein>
<dbReference type="GO" id="GO:0000976">
    <property type="term" value="F:transcription cis-regulatory region binding"/>
    <property type="evidence" value="ECO:0007669"/>
    <property type="project" value="TreeGrafter"/>
</dbReference>
<dbReference type="InterPro" id="IPR002110">
    <property type="entry name" value="Ankyrin_rpt"/>
</dbReference>
<gene>
    <name evidence="5" type="ORF">TBRA_LOCUS3168</name>
</gene>
<feature type="repeat" description="ANK" evidence="3">
    <location>
        <begin position="196"/>
        <end position="228"/>
    </location>
</feature>
<dbReference type="SUPFAM" id="SSF48403">
    <property type="entry name" value="Ankyrin repeat"/>
    <property type="match status" value="1"/>
</dbReference>
<sequence length="565" mass="65308">MSSNDESDERYRDHGGTGDEMQDNNSEDVIHLDQDSIVKLKSMREKVNWKNVVERNDLLDELYPLVSDWKGQLPNLRDIFRPEEIDWILIEDVMDINPDFEVPIVDFVIMTGYKDEPEVGKDGKPSSCRTTALHHATKCNPFCVKDLFKIYNRFDVNYTNESGLTHFHVACKNNCYEEVEKFIELGQDPNCPAQKSVKPPLHMVLKGEHVEMFEFLLRQGANPNLPNKKGFTLLHDICQRGYDKYMAEMLFEFSQERYQPVQVDARDKYGETPLHLAVYFGNRKMMEMLLRKGADANSTNNKGSTPLHTICKGYEPIDYELAEIFFKINDELQQTVLVDARDQLGRTPLQLAVANLMPHEVDALLDNGADISSFVFPISSYYAKRLEQRHYEISLDFKLRLASGALIIIESLEKKGYELNRSDALTIMILFVKYRLLEKSADIEKCYNDEEFTSKSKHQMVNSNLSLYDLIRLRTEKVKNVLTPKEYFEFAHSGDLCKLPKGPSETCAVYLCEMLSRTFFRRWALGSFLELTRYRLPILCCDTIFENLKNEDLRRICLAATGQSS</sequence>
<dbReference type="EMBL" id="CADCXV010000638">
    <property type="protein sequence ID" value="CAB0031190.1"/>
    <property type="molecule type" value="Genomic_DNA"/>
</dbReference>
<proteinExistence type="predicted"/>
<name>A0A6H5I867_9HYME</name>
<keyword evidence="1" id="KW-0677">Repeat</keyword>
<evidence type="ECO:0000256" key="4">
    <source>
        <dbReference type="SAM" id="MobiDB-lite"/>
    </source>
</evidence>
<dbReference type="InterPro" id="IPR050663">
    <property type="entry name" value="Ankyrin-SOCS_Box"/>
</dbReference>
<evidence type="ECO:0000313" key="6">
    <source>
        <dbReference type="Proteomes" id="UP000479190"/>
    </source>
</evidence>
<organism evidence="5 6">
    <name type="scientific">Trichogramma brassicae</name>
    <dbReference type="NCBI Taxonomy" id="86971"/>
    <lineage>
        <taxon>Eukaryota</taxon>
        <taxon>Metazoa</taxon>
        <taxon>Ecdysozoa</taxon>
        <taxon>Arthropoda</taxon>
        <taxon>Hexapoda</taxon>
        <taxon>Insecta</taxon>
        <taxon>Pterygota</taxon>
        <taxon>Neoptera</taxon>
        <taxon>Endopterygota</taxon>
        <taxon>Hymenoptera</taxon>
        <taxon>Apocrita</taxon>
        <taxon>Proctotrupomorpha</taxon>
        <taxon>Chalcidoidea</taxon>
        <taxon>Trichogrammatidae</taxon>
        <taxon>Trichogramma</taxon>
    </lineage>
</organism>
<evidence type="ECO:0000256" key="2">
    <source>
        <dbReference type="ARBA" id="ARBA00023043"/>
    </source>
</evidence>
<dbReference type="GO" id="GO:0045944">
    <property type="term" value="P:positive regulation of transcription by RNA polymerase II"/>
    <property type="evidence" value="ECO:0007669"/>
    <property type="project" value="TreeGrafter"/>
</dbReference>
<dbReference type="Pfam" id="PF12796">
    <property type="entry name" value="Ank_2"/>
    <property type="match status" value="1"/>
</dbReference>
<accession>A0A6H5I867</accession>
<dbReference type="InterPro" id="IPR036770">
    <property type="entry name" value="Ankyrin_rpt-contain_sf"/>
</dbReference>
<evidence type="ECO:0000313" key="5">
    <source>
        <dbReference type="EMBL" id="CAB0031190.1"/>
    </source>
</evidence>
<dbReference type="Pfam" id="PF13857">
    <property type="entry name" value="Ank_5"/>
    <property type="match status" value="1"/>
</dbReference>
<dbReference type="GO" id="GO:0005634">
    <property type="term" value="C:nucleus"/>
    <property type="evidence" value="ECO:0007669"/>
    <property type="project" value="TreeGrafter"/>
</dbReference>
<dbReference type="PROSITE" id="PS50088">
    <property type="entry name" value="ANK_REPEAT"/>
    <property type="match status" value="3"/>
</dbReference>
<feature type="repeat" description="ANK" evidence="3">
    <location>
        <begin position="269"/>
        <end position="301"/>
    </location>
</feature>
<keyword evidence="2 3" id="KW-0040">ANK repeat</keyword>
<dbReference type="AlphaFoldDB" id="A0A6H5I867"/>
<reference evidence="5 6" key="1">
    <citation type="submission" date="2020-02" db="EMBL/GenBank/DDBJ databases">
        <authorList>
            <person name="Ferguson B K."/>
        </authorList>
    </citation>
    <scope>NUCLEOTIDE SEQUENCE [LARGE SCALE GENOMIC DNA]</scope>
</reference>
<evidence type="ECO:0000256" key="1">
    <source>
        <dbReference type="ARBA" id="ARBA00022737"/>
    </source>
</evidence>
<keyword evidence="6" id="KW-1185">Reference proteome</keyword>
<dbReference type="PROSITE" id="PS50297">
    <property type="entry name" value="ANK_REP_REGION"/>
    <property type="match status" value="3"/>
</dbReference>
<dbReference type="OrthoDB" id="5406014at2759"/>
<dbReference type="SMART" id="SM00248">
    <property type="entry name" value="ANK"/>
    <property type="match status" value="7"/>
</dbReference>
<feature type="region of interest" description="Disordered" evidence="4">
    <location>
        <begin position="1"/>
        <end position="28"/>
    </location>
</feature>